<dbReference type="SUPFAM" id="SSF49313">
    <property type="entry name" value="Cadherin-like"/>
    <property type="match status" value="4"/>
</dbReference>
<evidence type="ECO:0000256" key="4">
    <source>
        <dbReference type="ARBA" id="ARBA00022837"/>
    </source>
</evidence>
<dbReference type="EMBL" id="CAUEEQ010046207">
    <property type="protein sequence ID" value="CAJ0958729.1"/>
    <property type="molecule type" value="Genomic_DNA"/>
</dbReference>
<dbReference type="PROSITE" id="PS50268">
    <property type="entry name" value="CADHERIN_2"/>
    <property type="match status" value="4"/>
</dbReference>
<dbReference type="PANTHER" id="PTHR24025:SF31">
    <property type="entry name" value="NEURAL-CADHERIN"/>
    <property type="match status" value="1"/>
</dbReference>
<evidence type="ECO:0000256" key="7">
    <source>
        <dbReference type="ARBA" id="ARBA00023136"/>
    </source>
</evidence>
<keyword evidence="7" id="KW-0472">Membrane</keyword>
<dbReference type="Pfam" id="PF00028">
    <property type="entry name" value="Cadherin"/>
    <property type="match status" value="4"/>
</dbReference>
<dbReference type="Gene3D" id="2.60.40.60">
    <property type="entry name" value="Cadherins"/>
    <property type="match status" value="4"/>
</dbReference>
<dbReference type="CDD" id="cd11304">
    <property type="entry name" value="Cadherin_repeat"/>
    <property type="match status" value="4"/>
</dbReference>
<proteinExistence type="predicted"/>
<dbReference type="PANTHER" id="PTHR24025">
    <property type="entry name" value="DESMOGLEIN FAMILY MEMBER"/>
    <property type="match status" value="1"/>
</dbReference>
<dbReference type="PRINTS" id="PR00205">
    <property type="entry name" value="CADHERIN"/>
</dbReference>
<feature type="domain" description="Cadherin" evidence="9">
    <location>
        <begin position="326"/>
        <end position="432"/>
    </location>
</feature>
<sequence length="442" mass="49218">MKLQADPTSMEMPQDKEMMLSNGDWYLCHITIVVPREESLEWTMYPFPYLACVNPEAPKGTIVYQLLAHYYNDESSGGGISYHLMEDANQRFKVDKDTGVISTTGLPLTWNKEYALTVQATDKHAKKSPYASISILVGLRPPQFTNMTYSVFVPETTAIGEKMAVVEAVSFQSKSITYTLLMNPNGLFTINQESGELSLTHAVDYESEHHLYHLLVKALEAENGLSSVTERFIYVHKSYDGICTLVAAQDCDSGSNAEISYFTQSSEFSITSQGEILSKRRLDYEQANHMYEFVVIAVDKGIPPHTGTASVRLRMSNINDEAPIFSRTLYNTFLSEDAGPNTLVATVHAKDPDGDSVAYFIVEGNEEGNFDLDSQKGILKLRETPLPRLLRTQYILNVSAVDDNSSGGTSTLSSFTHVIIGINDVNNNKPIFREVSCYELVI</sequence>
<reference evidence="10" key="1">
    <citation type="submission" date="2023-07" db="EMBL/GenBank/DDBJ databases">
        <authorList>
            <person name="Stuckert A."/>
        </authorList>
    </citation>
    <scope>NUCLEOTIDE SEQUENCE</scope>
</reference>
<keyword evidence="11" id="KW-1185">Reference proteome</keyword>
<dbReference type="SMART" id="SM00112">
    <property type="entry name" value="CA"/>
    <property type="match status" value="4"/>
</dbReference>
<evidence type="ECO:0000256" key="5">
    <source>
        <dbReference type="ARBA" id="ARBA00022889"/>
    </source>
</evidence>
<evidence type="ECO:0000256" key="6">
    <source>
        <dbReference type="ARBA" id="ARBA00022989"/>
    </source>
</evidence>
<evidence type="ECO:0000256" key="8">
    <source>
        <dbReference type="PROSITE-ProRule" id="PRU00043"/>
    </source>
</evidence>
<keyword evidence="2" id="KW-0812">Transmembrane</keyword>
<dbReference type="InterPro" id="IPR015919">
    <property type="entry name" value="Cadherin-like_sf"/>
</dbReference>
<feature type="domain" description="Cadherin" evidence="9">
    <location>
        <begin position="242"/>
        <end position="325"/>
    </location>
</feature>
<evidence type="ECO:0000256" key="3">
    <source>
        <dbReference type="ARBA" id="ARBA00022737"/>
    </source>
</evidence>
<evidence type="ECO:0000259" key="9">
    <source>
        <dbReference type="PROSITE" id="PS50268"/>
    </source>
</evidence>
<keyword evidence="3" id="KW-0677">Repeat</keyword>
<evidence type="ECO:0000256" key="1">
    <source>
        <dbReference type="ARBA" id="ARBA00004370"/>
    </source>
</evidence>
<accession>A0ABN9M4H3</accession>
<dbReference type="InterPro" id="IPR002126">
    <property type="entry name" value="Cadherin-like_dom"/>
</dbReference>
<name>A0ABN9M4H3_9NEOB</name>
<feature type="domain" description="Cadherin" evidence="9">
    <location>
        <begin position="145"/>
        <end position="246"/>
    </location>
</feature>
<keyword evidence="5" id="KW-0130">Cell adhesion</keyword>
<dbReference type="Proteomes" id="UP001176940">
    <property type="component" value="Unassembled WGS sequence"/>
</dbReference>
<keyword evidence="6" id="KW-1133">Transmembrane helix</keyword>
<evidence type="ECO:0000256" key="2">
    <source>
        <dbReference type="ARBA" id="ARBA00022692"/>
    </source>
</evidence>
<evidence type="ECO:0000313" key="11">
    <source>
        <dbReference type="Proteomes" id="UP001176940"/>
    </source>
</evidence>
<evidence type="ECO:0000313" key="10">
    <source>
        <dbReference type="EMBL" id="CAJ0958729.1"/>
    </source>
</evidence>
<organism evidence="10 11">
    <name type="scientific">Ranitomeya imitator</name>
    <name type="common">mimic poison frog</name>
    <dbReference type="NCBI Taxonomy" id="111125"/>
    <lineage>
        <taxon>Eukaryota</taxon>
        <taxon>Metazoa</taxon>
        <taxon>Chordata</taxon>
        <taxon>Craniata</taxon>
        <taxon>Vertebrata</taxon>
        <taxon>Euteleostomi</taxon>
        <taxon>Amphibia</taxon>
        <taxon>Batrachia</taxon>
        <taxon>Anura</taxon>
        <taxon>Neobatrachia</taxon>
        <taxon>Hyloidea</taxon>
        <taxon>Dendrobatidae</taxon>
        <taxon>Dendrobatinae</taxon>
        <taxon>Ranitomeya</taxon>
    </lineage>
</organism>
<comment type="caution">
    <text evidence="10">The sequence shown here is derived from an EMBL/GenBank/DDBJ whole genome shotgun (WGS) entry which is preliminary data.</text>
</comment>
<protein>
    <recommendedName>
        <fullName evidence="9">Cadherin domain-containing protein</fullName>
    </recommendedName>
</protein>
<gene>
    <name evidence="10" type="ORF">RIMI_LOCUS16503531</name>
</gene>
<feature type="domain" description="Cadherin" evidence="9">
    <location>
        <begin position="45"/>
        <end position="137"/>
    </location>
</feature>
<keyword evidence="4 8" id="KW-0106">Calcium</keyword>
<comment type="subcellular location">
    <subcellularLocation>
        <location evidence="1">Membrane</location>
    </subcellularLocation>
</comment>
<dbReference type="InterPro" id="IPR050971">
    <property type="entry name" value="Cadherin-domain_protein"/>
</dbReference>